<dbReference type="SUPFAM" id="SSF47413">
    <property type="entry name" value="lambda repressor-like DNA-binding domains"/>
    <property type="match status" value="1"/>
</dbReference>
<feature type="domain" description="HTH lacI-type" evidence="4">
    <location>
        <begin position="5"/>
        <end position="62"/>
    </location>
</feature>
<dbReference type="EMBL" id="SJSK01000002">
    <property type="protein sequence ID" value="TCC92046.1"/>
    <property type="molecule type" value="Genomic_DNA"/>
</dbReference>
<evidence type="ECO:0000259" key="4">
    <source>
        <dbReference type="PROSITE" id="PS50932"/>
    </source>
</evidence>
<comment type="caution">
    <text evidence="5">The sequence shown here is derived from an EMBL/GenBank/DDBJ whole genome shotgun (WGS) entry which is preliminary data.</text>
</comment>
<evidence type="ECO:0000256" key="1">
    <source>
        <dbReference type="ARBA" id="ARBA00023015"/>
    </source>
</evidence>
<dbReference type="InterPro" id="IPR046335">
    <property type="entry name" value="LacI/GalR-like_sensor"/>
</dbReference>
<dbReference type="GO" id="GO:0003700">
    <property type="term" value="F:DNA-binding transcription factor activity"/>
    <property type="evidence" value="ECO:0007669"/>
    <property type="project" value="TreeGrafter"/>
</dbReference>
<evidence type="ECO:0000313" key="5">
    <source>
        <dbReference type="EMBL" id="TCC92046.1"/>
    </source>
</evidence>
<dbReference type="GO" id="GO:0000976">
    <property type="term" value="F:transcription cis-regulatory region binding"/>
    <property type="evidence" value="ECO:0007669"/>
    <property type="project" value="TreeGrafter"/>
</dbReference>
<keyword evidence="2" id="KW-0238">DNA-binding</keyword>
<sequence>MTKKTTIKDIANELNLSITTVSFVINGLADEKNISKITAKKILDFVKKIGYQPNAFAKGLRTGKSKIIAFLADNISQPFYAQVANYIEQIAANNDYKIICSSTSDDIKKTKELIDSFNERHIDGFIIAPSLNLKSIIANLVSGKVPVVLFDSYFTAIDCDHVITDNYNSTYNGTTHLLNNGKKNIGFITIKTTEIQMEHRLSGYLKAMEDAKLQPLTLEIDYSTTEYSISQITEFITAHKNLDAVFFAANYLCLDGLRAFKIKPSISKNLSMLCFDDFDVLSFSSPTISAIAQSPEKIADEIIRTLLFRLKEKSAKVKPIHTIIPTELHIRESTLTNPTNLI</sequence>
<dbReference type="PANTHER" id="PTHR30146">
    <property type="entry name" value="LACI-RELATED TRANSCRIPTIONAL REPRESSOR"/>
    <property type="match status" value="1"/>
</dbReference>
<dbReference type="Pfam" id="PF13377">
    <property type="entry name" value="Peripla_BP_3"/>
    <property type="match status" value="1"/>
</dbReference>
<dbReference type="Gene3D" id="3.40.50.2300">
    <property type="match status" value="2"/>
</dbReference>
<keyword evidence="6" id="KW-1185">Reference proteome</keyword>
<dbReference type="SMART" id="SM00354">
    <property type="entry name" value="HTH_LACI"/>
    <property type="match status" value="1"/>
</dbReference>
<name>A0A4V2MIX3_9SPHI</name>
<dbReference type="OrthoDB" id="9803256at2"/>
<dbReference type="CDD" id="cd01392">
    <property type="entry name" value="HTH_LacI"/>
    <property type="match status" value="1"/>
</dbReference>
<dbReference type="InterPro" id="IPR028082">
    <property type="entry name" value="Peripla_BP_I"/>
</dbReference>
<evidence type="ECO:0000313" key="6">
    <source>
        <dbReference type="Proteomes" id="UP000292884"/>
    </source>
</evidence>
<dbReference type="RefSeq" id="WP_131552988.1">
    <property type="nucleotide sequence ID" value="NZ_SJSK01000002.1"/>
</dbReference>
<accession>A0A4V2MIX3</accession>
<dbReference type="Proteomes" id="UP000292884">
    <property type="component" value="Unassembled WGS sequence"/>
</dbReference>
<gene>
    <name evidence="5" type="ORF">EZ428_09960</name>
</gene>
<keyword evidence="1" id="KW-0805">Transcription regulation</keyword>
<dbReference type="AlphaFoldDB" id="A0A4V2MIX3"/>
<dbReference type="InterPro" id="IPR010982">
    <property type="entry name" value="Lambda_DNA-bd_dom_sf"/>
</dbReference>
<dbReference type="Pfam" id="PF00356">
    <property type="entry name" value="LacI"/>
    <property type="match status" value="1"/>
</dbReference>
<protein>
    <submittedName>
        <fullName evidence="5">LacI family transcriptional regulator</fullName>
    </submittedName>
</protein>
<dbReference type="Gene3D" id="1.10.260.40">
    <property type="entry name" value="lambda repressor-like DNA-binding domains"/>
    <property type="match status" value="1"/>
</dbReference>
<proteinExistence type="predicted"/>
<dbReference type="InterPro" id="IPR000843">
    <property type="entry name" value="HTH_LacI"/>
</dbReference>
<keyword evidence="3" id="KW-0804">Transcription</keyword>
<reference evidence="5 6" key="1">
    <citation type="submission" date="2019-02" db="EMBL/GenBank/DDBJ databases">
        <title>Pedobacter sp. RP-1-13 sp. nov., isolated from Arctic soil.</title>
        <authorList>
            <person name="Dahal R.H."/>
        </authorList>
    </citation>
    <scope>NUCLEOTIDE SEQUENCE [LARGE SCALE GENOMIC DNA]</scope>
    <source>
        <strain evidence="5 6">RP-1-13</strain>
    </source>
</reference>
<evidence type="ECO:0000256" key="3">
    <source>
        <dbReference type="ARBA" id="ARBA00023163"/>
    </source>
</evidence>
<evidence type="ECO:0000256" key="2">
    <source>
        <dbReference type="ARBA" id="ARBA00023125"/>
    </source>
</evidence>
<dbReference type="PROSITE" id="PS50932">
    <property type="entry name" value="HTH_LACI_2"/>
    <property type="match status" value="1"/>
</dbReference>
<organism evidence="5 6">
    <name type="scientific">Pedobacter frigiditerrae</name>
    <dbReference type="NCBI Taxonomy" id="2530452"/>
    <lineage>
        <taxon>Bacteria</taxon>
        <taxon>Pseudomonadati</taxon>
        <taxon>Bacteroidota</taxon>
        <taxon>Sphingobacteriia</taxon>
        <taxon>Sphingobacteriales</taxon>
        <taxon>Sphingobacteriaceae</taxon>
        <taxon>Pedobacter</taxon>
    </lineage>
</organism>
<dbReference type="SUPFAM" id="SSF53822">
    <property type="entry name" value="Periplasmic binding protein-like I"/>
    <property type="match status" value="1"/>
</dbReference>
<dbReference type="PANTHER" id="PTHR30146:SF109">
    <property type="entry name" value="HTH-TYPE TRANSCRIPTIONAL REGULATOR GALS"/>
    <property type="match status" value="1"/>
</dbReference>